<dbReference type="InterPro" id="IPR023210">
    <property type="entry name" value="NADP_OxRdtase_dom"/>
</dbReference>
<feature type="domain" description="NADP-dependent oxidoreductase" evidence="3">
    <location>
        <begin position="15"/>
        <end position="316"/>
    </location>
</feature>
<keyword evidence="1" id="KW-0560">Oxidoreductase</keyword>
<name>A0A538S6A1_UNCEI</name>
<dbReference type="GO" id="GO:0005829">
    <property type="term" value="C:cytosol"/>
    <property type="evidence" value="ECO:0007669"/>
    <property type="project" value="TreeGrafter"/>
</dbReference>
<organism evidence="4 5">
    <name type="scientific">Eiseniibacteriota bacterium</name>
    <dbReference type="NCBI Taxonomy" id="2212470"/>
    <lineage>
        <taxon>Bacteria</taxon>
        <taxon>Candidatus Eiseniibacteriota</taxon>
    </lineage>
</organism>
<dbReference type="EMBL" id="VBOS01000564">
    <property type="protein sequence ID" value="TMQ46895.1"/>
    <property type="molecule type" value="Genomic_DNA"/>
</dbReference>
<reference evidence="4 5" key="1">
    <citation type="journal article" date="2019" name="Nat. Microbiol.">
        <title>Mediterranean grassland soil C-N compound turnover is dependent on rainfall and depth, and is mediated by genomically divergent microorganisms.</title>
        <authorList>
            <person name="Diamond S."/>
            <person name="Andeer P.F."/>
            <person name="Li Z."/>
            <person name="Crits-Christoph A."/>
            <person name="Burstein D."/>
            <person name="Anantharaman K."/>
            <person name="Lane K.R."/>
            <person name="Thomas B.C."/>
            <person name="Pan C."/>
            <person name="Northen T.R."/>
            <person name="Banfield J.F."/>
        </authorList>
    </citation>
    <scope>NUCLEOTIDE SEQUENCE [LARGE SCALE GENOMIC DNA]</scope>
    <source>
        <strain evidence="4">WS_2</strain>
    </source>
</reference>
<evidence type="ECO:0000256" key="2">
    <source>
        <dbReference type="SAM" id="MobiDB-lite"/>
    </source>
</evidence>
<dbReference type="PANTHER" id="PTHR43364">
    <property type="entry name" value="NADH-SPECIFIC METHYLGLYOXAL REDUCTASE-RELATED"/>
    <property type="match status" value="1"/>
</dbReference>
<dbReference type="AlphaFoldDB" id="A0A538S6A1"/>
<evidence type="ECO:0000259" key="3">
    <source>
        <dbReference type="Pfam" id="PF00248"/>
    </source>
</evidence>
<dbReference type="InterPro" id="IPR036812">
    <property type="entry name" value="NAD(P)_OxRdtase_dom_sf"/>
</dbReference>
<dbReference type="PRINTS" id="PR00069">
    <property type="entry name" value="ALDKETRDTASE"/>
</dbReference>
<dbReference type="InterPro" id="IPR050523">
    <property type="entry name" value="AKR_Detox_Biosynth"/>
</dbReference>
<protein>
    <submittedName>
        <fullName evidence="4">Aldo/keto reductase</fullName>
    </submittedName>
</protein>
<dbReference type="FunFam" id="3.20.20.100:FF:000004">
    <property type="entry name" value="Oxidoreductase, aldo/keto reductase"/>
    <property type="match status" value="1"/>
</dbReference>
<gene>
    <name evidence="4" type="ORF">E6K72_14535</name>
</gene>
<dbReference type="InterPro" id="IPR020471">
    <property type="entry name" value="AKR"/>
</dbReference>
<evidence type="ECO:0000313" key="5">
    <source>
        <dbReference type="Proteomes" id="UP000317716"/>
    </source>
</evidence>
<feature type="compositionally biased region" description="Low complexity" evidence="2">
    <location>
        <begin position="356"/>
        <end position="395"/>
    </location>
</feature>
<dbReference type="SUPFAM" id="SSF51430">
    <property type="entry name" value="NAD(P)-linked oxidoreductase"/>
    <property type="match status" value="1"/>
</dbReference>
<dbReference type="Pfam" id="PF00248">
    <property type="entry name" value="Aldo_ket_red"/>
    <property type="match status" value="1"/>
</dbReference>
<dbReference type="Gene3D" id="3.20.20.100">
    <property type="entry name" value="NADP-dependent oxidoreductase domain"/>
    <property type="match status" value="1"/>
</dbReference>
<dbReference type="GO" id="GO:0016491">
    <property type="term" value="F:oxidoreductase activity"/>
    <property type="evidence" value="ECO:0007669"/>
    <property type="project" value="UniProtKB-KW"/>
</dbReference>
<evidence type="ECO:0000313" key="4">
    <source>
        <dbReference type="EMBL" id="TMQ46895.1"/>
    </source>
</evidence>
<evidence type="ECO:0000256" key="1">
    <source>
        <dbReference type="ARBA" id="ARBA00023002"/>
    </source>
</evidence>
<comment type="caution">
    <text evidence="4">The sequence shown here is derived from an EMBL/GenBank/DDBJ whole genome shotgun (WGS) entry which is preliminary data.</text>
</comment>
<dbReference type="PANTHER" id="PTHR43364:SF4">
    <property type="entry name" value="NAD(P)-LINKED OXIDOREDUCTASE SUPERFAMILY PROTEIN"/>
    <property type="match status" value="1"/>
</dbReference>
<feature type="region of interest" description="Disordered" evidence="2">
    <location>
        <begin position="340"/>
        <end position="395"/>
    </location>
</feature>
<proteinExistence type="predicted"/>
<accession>A0A538S6A1</accession>
<dbReference type="Proteomes" id="UP000317716">
    <property type="component" value="Unassembled WGS sequence"/>
</dbReference>
<sequence length="395" mass="41653">MNYRSLGHSGLKVSEIALGSWTTFGGYAEDAEAIRIVRRAFELGINLFDTADVYVRGGAETLLGKALTGLPREQIVIATKVMGRVWDGPLGAGLSRKHIFDAMDQSLKRLGVDYVDLYQAHAPHLESPIEETLRAFEDLVRAGKARYVGFSNFDREPALARKVVEIQTARGWDLVISSQPRYSLLDRHIEEEHVGFCAQHGIGILAYSPVAQGVLTGKYAGGAKPAGSRATSKFEHFLTGEKALTPENVAAASRFGAWVKSRGLPGPAPVAVAWVLSRPQVASAIIGASRIEQLEENVKALEVKLADADWKEAEAAIADGASAGAGARSGAAGKRVAASAGEAEIDVPAKRGVSSGAGRPAPGSGAGATRPGTPALKPRRSVTPARAARPARGPR</sequence>